<keyword evidence="3" id="KW-1185">Reference proteome</keyword>
<evidence type="ECO:0000313" key="2">
    <source>
        <dbReference type="EMBL" id="CAF4859694.1"/>
    </source>
</evidence>
<protein>
    <submittedName>
        <fullName evidence="2">Uncharacterized protein</fullName>
    </submittedName>
</protein>
<proteinExistence type="predicted"/>
<comment type="caution">
    <text evidence="2">The sequence shown here is derived from an EMBL/GenBank/DDBJ whole genome shotgun (WGS) entry which is preliminary data.</text>
</comment>
<dbReference type="Proteomes" id="UP000663873">
    <property type="component" value="Unassembled WGS sequence"/>
</dbReference>
<dbReference type="EMBL" id="CAJOBP010063653">
    <property type="protein sequence ID" value="CAF4859694.1"/>
    <property type="molecule type" value="Genomic_DNA"/>
</dbReference>
<accession>A0A821SQN3</accession>
<name>A0A821SQN3_9BILA</name>
<feature type="compositionally biased region" description="Low complexity" evidence="1">
    <location>
        <begin position="21"/>
        <end position="32"/>
    </location>
</feature>
<organism evidence="2 3">
    <name type="scientific">Rotaria socialis</name>
    <dbReference type="NCBI Taxonomy" id="392032"/>
    <lineage>
        <taxon>Eukaryota</taxon>
        <taxon>Metazoa</taxon>
        <taxon>Spiralia</taxon>
        <taxon>Gnathifera</taxon>
        <taxon>Rotifera</taxon>
        <taxon>Eurotatoria</taxon>
        <taxon>Bdelloidea</taxon>
        <taxon>Philodinida</taxon>
        <taxon>Philodinidae</taxon>
        <taxon>Rotaria</taxon>
    </lineage>
</organism>
<dbReference type="AlphaFoldDB" id="A0A821SQN3"/>
<feature type="non-terminal residue" evidence="2">
    <location>
        <position position="76"/>
    </location>
</feature>
<evidence type="ECO:0000256" key="1">
    <source>
        <dbReference type="SAM" id="MobiDB-lite"/>
    </source>
</evidence>
<feature type="region of interest" description="Disordered" evidence="1">
    <location>
        <begin position="1"/>
        <end position="32"/>
    </location>
</feature>
<gene>
    <name evidence="2" type="ORF">UJA718_LOCUS43822</name>
</gene>
<sequence length="76" mass="8451">DNRKHGGNAHLRSPIFTDPSNGLINTPNSNNNNNDILPAVGEIVIWDEKDQGGYMIDNNGAWAKIEGRQWFGSQIF</sequence>
<feature type="non-terminal residue" evidence="2">
    <location>
        <position position="1"/>
    </location>
</feature>
<evidence type="ECO:0000313" key="3">
    <source>
        <dbReference type="Proteomes" id="UP000663873"/>
    </source>
</evidence>
<reference evidence="2" key="1">
    <citation type="submission" date="2021-02" db="EMBL/GenBank/DDBJ databases">
        <authorList>
            <person name="Nowell W R."/>
        </authorList>
    </citation>
    <scope>NUCLEOTIDE SEQUENCE</scope>
</reference>